<dbReference type="GO" id="GO:0004479">
    <property type="term" value="F:methionyl-tRNA formyltransferase activity"/>
    <property type="evidence" value="ECO:0007669"/>
    <property type="project" value="UniProtKB-EC"/>
</dbReference>
<evidence type="ECO:0000259" key="6">
    <source>
        <dbReference type="Pfam" id="PF00551"/>
    </source>
</evidence>
<protein>
    <recommendedName>
        <fullName evidence="2 5">Methionyl-tRNA formyltransferase</fullName>
        <ecNumber evidence="2 5">2.1.2.9</ecNumber>
    </recommendedName>
</protein>
<feature type="binding site" evidence="5">
    <location>
        <begin position="106"/>
        <end position="109"/>
    </location>
    <ligand>
        <name>(6S)-5,6,7,8-tetrahydrofolate</name>
        <dbReference type="ChEBI" id="CHEBI:57453"/>
    </ligand>
</feature>
<dbReference type="InterPro" id="IPR005794">
    <property type="entry name" value="Fmt"/>
</dbReference>
<comment type="catalytic activity">
    <reaction evidence="5">
        <text>L-methionyl-tRNA(fMet) + (6R)-10-formyltetrahydrofolate = N-formyl-L-methionyl-tRNA(fMet) + (6S)-5,6,7,8-tetrahydrofolate + H(+)</text>
        <dbReference type="Rhea" id="RHEA:24380"/>
        <dbReference type="Rhea" id="RHEA-COMP:9952"/>
        <dbReference type="Rhea" id="RHEA-COMP:9953"/>
        <dbReference type="ChEBI" id="CHEBI:15378"/>
        <dbReference type="ChEBI" id="CHEBI:57453"/>
        <dbReference type="ChEBI" id="CHEBI:78530"/>
        <dbReference type="ChEBI" id="CHEBI:78844"/>
        <dbReference type="ChEBI" id="CHEBI:195366"/>
        <dbReference type="EC" id="2.1.2.9"/>
    </reaction>
</comment>
<dbReference type="SUPFAM" id="SSF50486">
    <property type="entry name" value="FMT C-terminal domain-like"/>
    <property type="match status" value="1"/>
</dbReference>
<dbReference type="EC" id="2.1.2.9" evidence="2 5"/>
<evidence type="ECO:0000256" key="2">
    <source>
        <dbReference type="ARBA" id="ARBA00012261"/>
    </source>
</evidence>
<dbReference type="Gene3D" id="3.40.50.12230">
    <property type="match status" value="1"/>
</dbReference>
<organism evidence="8 9">
    <name type="scientific">Campylobacter magnus</name>
    <dbReference type="NCBI Taxonomy" id="3026462"/>
    <lineage>
        <taxon>Bacteria</taxon>
        <taxon>Pseudomonadati</taxon>
        <taxon>Campylobacterota</taxon>
        <taxon>Epsilonproteobacteria</taxon>
        <taxon>Campylobacterales</taxon>
        <taxon>Campylobacteraceae</taxon>
        <taxon>Campylobacter</taxon>
    </lineage>
</organism>
<dbReference type="PANTHER" id="PTHR11138:SF5">
    <property type="entry name" value="METHIONYL-TRNA FORMYLTRANSFERASE, MITOCHONDRIAL"/>
    <property type="match status" value="1"/>
</dbReference>
<feature type="domain" description="Formyl transferase N-terminal" evidence="6">
    <location>
        <begin position="3"/>
        <end position="158"/>
    </location>
</feature>
<comment type="function">
    <text evidence="5">Attaches a formyl group to the free amino group of methionyl-tRNA(fMet). The formyl group appears to play a dual role in the initiator identity of N-formylmethionyl-tRNA by promoting its recognition by IF2 and preventing the misappropriation of this tRNA by the elongation apparatus.</text>
</comment>
<evidence type="ECO:0000256" key="3">
    <source>
        <dbReference type="ARBA" id="ARBA00022679"/>
    </source>
</evidence>
<dbReference type="Pfam" id="PF00551">
    <property type="entry name" value="Formyl_trans_N"/>
    <property type="match status" value="1"/>
</dbReference>
<evidence type="ECO:0000313" key="9">
    <source>
        <dbReference type="Proteomes" id="UP001171111"/>
    </source>
</evidence>
<comment type="similarity">
    <text evidence="1 5">Belongs to the Fmt family.</text>
</comment>
<dbReference type="HAMAP" id="MF_00182">
    <property type="entry name" value="Formyl_trans"/>
    <property type="match status" value="1"/>
</dbReference>
<dbReference type="InterPro" id="IPR005793">
    <property type="entry name" value="Formyl_trans_C"/>
</dbReference>
<dbReference type="Pfam" id="PF02911">
    <property type="entry name" value="Formyl_trans_C"/>
    <property type="match status" value="1"/>
</dbReference>
<dbReference type="RefSeq" id="WP_302244352.1">
    <property type="nucleotide sequence ID" value="NZ_JAULJQ010000005.1"/>
</dbReference>
<name>A0ABT8T935_9BACT</name>
<dbReference type="CDD" id="cd08646">
    <property type="entry name" value="FMT_core_Met-tRNA-FMT_N"/>
    <property type="match status" value="1"/>
</dbReference>
<comment type="caution">
    <text evidence="8">The sequence shown here is derived from an EMBL/GenBank/DDBJ whole genome shotgun (WGS) entry which is preliminary data.</text>
</comment>
<keyword evidence="3 5" id="KW-0808">Transferase</keyword>
<dbReference type="CDD" id="cd08704">
    <property type="entry name" value="Met_tRNA_FMT_C"/>
    <property type="match status" value="1"/>
</dbReference>
<gene>
    <name evidence="5 8" type="primary">fmt</name>
    <name evidence="8" type="ORF">Q2362_05265</name>
</gene>
<dbReference type="InterPro" id="IPR011034">
    <property type="entry name" value="Formyl_transferase-like_C_sf"/>
</dbReference>
<proteinExistence type="inferred from homology"/>
<evidence type="ECO:0000313" key="8">
    <source>
        <dbReference type="EMBL" id="MDO2409508.1"/>
    </source>
</evidence>
<dbReference type="InterPro" id="IPR044135">
    <property type="entry name" value="Met-tRNA-FMT_C"/>
</dbReference>
<dbReference type="InterPro" id="IPR041711">
    <property type="entry name" value="Met-tRNA-FMT_N"/>
</dbReference>
<reference evidence="8 9" key="1">
    <citation type="submission" date="2023-06" db="EMBL/GenBank/DDBJ databases">
        <title>Campylobacter magnum sp. nov., isolated from cecal contents of domestic pigs (Sus scrofa domesticus).</title>
        <authorList>
            <person name="Papic B."/>
            <person name="Gruntar I."/>
        </authorList>
    </citation>
    <scope>NUCLEOTIDE SEQUENCE [LARGE SCALE GENOMIC DNA]</scope>
    <source>
        <strain evidence="9">34484-21</strain>
    </source>
</reference>
<evidence type="ECO:0000256" key="1">
    <source>
        <dbReference type="ARBA" id="ARBA00010699"/>
    </source>
</evidence>
<dbReference type="InterPro" id="IPR036477">
    <property type="entry name" value="Formyl_transf_N_sf"/>
</dbReference>
<dbReference type="PANTHER" id="PTHR11138">
    <property type="entry name" value="METHIONYL-TRNA FORMYLTRANSFERASE"/>
    <property type="match status" value="1"/>
</dbReference>
<dbReference type="EMBL" id="JAULJQ010000005">
    <property type="protein sequence ID" value="MDO2409508.1"/>
    <property type="molecule type" value="Genomic_DNA"/>
</dbReference>
<accession>A0ABT8T935</accession>
<sequence>MKKIVFMGTPDYALSVLKALCEHFEIVGVFTQPDKPVGRKAVLTPPPVKEFALSKGFAVFQPQNLKNGAAEQIALLKPDFIVVAAYGQILGEDILSIAPCINLHASILPEFRGASPVQQMVLNGKKLGGITAMKMGVGLDDGDMLGFEVCDIEGKSSAELFSIFATMAGKLALKTLENYEKINPIAQFSALSSKCKKIKKEEGQISFDDEISIIWRKFLAFNPWPSIYFSNGTKLLKIKIHSQNVAREQIGKICAINQNSFCVGAKKGLVEIFSIQEAGKKALDAKEYLNGKRLGLGDNIFS</sequence>
<dbReference type="InterPro" id="IPR002376">
    <property type="entry name" value="Formyl_transf_N"/>
</dbReference>
<evidence type="ECO:0000256" key="4">
    <source>
        <dbReference type="ARBA" id="ARBA00022917"/>
    </source>
</evidence>
<evidence type="ECO:0000259" key="7">
    <source>
        <dbReference type="Pfam" id="PF02911"/>
    </source>
</evidence>
<evidence type="ECO:0000256" key="5">
    <source>
        <dbReference type="HAMAP-Rule" id="MF_00182"/>
    </source>
</evidence>
<dbReference type="Proteomes" id="UP001171111">
    <property type="component" value="Unassembled WGS sequence"/>
</dbReference>
<keyword evidence="4 5" id="KW-0648">Protein biosynthesis</keyword>
<feature type="domain" description="Formyl transferase C-terminal" evidence="7">
    <location>
        <begin position="197"/>
        <end position="293"/>
    </location>
</feature>
<keyword evidence="9" id="KW-1185">Reference proteome</keyword>
<dbReference type="NCBIfam" id="TIGR00460">
    <property type="entry name" value="fmt"/>
    <property type="match status" value="1"/>
</dbReference>
<dbReference type="SUPFAM" id="SSF53328">
    <property type="entry name" value="Formyltransferase"/>
    <property type="match status" value="1"/>
</dbReference>